<accession>F4BWR4</accession>
<dbReference type="STRING" id="990316.MCON_1988"/>
<dbReference type="AlphaFoldDB" id="F4BWR4"/>
<dbReference type="EMBL" id="CP002565">
    <property type="protein sequence ID" value="AEB68550.1"/>
    <property type="molecule type" value="Genomic_DNA"/>
</dbReference>
<dbReference type="HOGENOM" id="CLU_1044312_0_0_2"/>
<reference evidence="2 3" key="1">
    <citation type="journal article" date="2011" name="J. Bacteriol.">
        <title>Complete genome sequence of Methanosaeta concilii, a specialist in aceticlastic methanogenesis.</title>
        <authorList>
            <person name="Barber R.D."/>
            <person name="Zhang L."/>
            <person name="Harnack M."/>
            <person name="Olson M.V."/>
            <person name="Kaul R."/>
            <person name="Ingram-Smith C."/>
            <person name="Smith K.S."/>
        </authorList>
    </citation>
    <scope>NUCLEOTIDE SEQUENCE [LARGE SCALE GENOMIC DNA]</scope>
    <source>
        <strain evidence="3">ATCC 5969 / DSM 3671 / JCM 10134 / NBRC 103675 / OCM 69 / GP-6</strain>
    </source>
</reference>
<dbReference type="Pfam" id="PF20557">
    <property type="entry name" value="DnaT_2"/>
    <property type="match status" value="1"/>
</dbReference>
<proteinExistence type="predicted"/>
<evidence type="ECO:0000313" key="2">
    <source>
        <dbReference type="EMBL" id="AEB68550.1"/>
    </source>
</evidence>
<dbReference type="Proteomes" id="UP000007807">
    <property type="component" value="Chromosome"/>
</dbReference>
<sequence length="266" mass="28642">MTIADTVPYASVLESNDYFDATDNHMYCSEWNFTTPGATAQVTTHMSLPLAERLTFVAKDPGIAGNLVSVTCETGTGPGGALTIVVTGTHILIQMATGGSATYQIRTLMLATPAVMALLSDVIKYGNTTYSDHSAVFLYGGADPYVAPKLPCLCEATRKIDGLNLAGKKVLTTQVNQFPRIYTKPDGTEYTQSAVPEDVKQACCEEALAILKYGNTSRYKLKLEGVANFSVGSISETFDGKVSALLSKEAVRIMKKYLGKSYAMRR</sequence>
<keyword evidence="3" id="KW-1185">Reference proteome</keyword>
<dbReference type="KEGG" id="mcj:MCON_1988"/>
<organism evidence="2 3">
    <name type="scientific">Methanothrix soehngenii (strain ATCC 5969 / DSM 3671 / JCM 10134 / NBRC 103675 / OCM 69 / GP-6)</name>
    <name type="common">Methanosaeta concilii</name>
    <dbReference type="NCBI Taxonomy" id="990316"/>
    <lineage>
        <taxon>Archaea</taxon>
        <taxon>Methanobacteriati</taxon>
        <taxon>Methanobacteriota</taxon>
        <taxon>Stenosarchaea group</taxon>
        <taxon>Methanomicrobia</taxon>
        <taxon>Methanotrichales</taxon>
        <taxon>Methanotrichaceae</taxon>
        <taxon>Methanothrix</taxon>
    </lineage>
</organism>
<feature type="domain" description="Putative DnaT-like" evidence="1">
    <location>
        <begin position="151"/>
        <end position="257"/>
    </location>
</feature>
<evidence type="ECO:0000259" key="1">
    <source>
        <dbReference type="Pfam" id="PF20557"/>
    </source>
</evidence>
<protein>
    <recommendedName>
        <fullName evidence="1">Putative DnaT-like domain-containing protein</fullName>
    </recommendedName>
</protein>
<dbReference type="GeneID" id="10461490"/>
<name>F4BWR4_METSG</name>
<dbReference type="RefSeq" id="WP_013719592.1">
    <property type="nucleotide sequence ID" value="NC_015416.1"/>
</dbReference>
<dbReference type="InParanoid" id="F4BWR4"/>
<evidence type="ECO:0000313" key="3">
    <source>
        <dbReference type="Proteomes" id="UP000007807"/>
    </source>
</evidence>
<dbReference type="InterPro" id="IPR046787">
    <property type="entry name" value="DnaT_2"/>
</dbReference>
<gene>
    <name evidence="2" type="ordered locus">MCON_1988</name>
</gene>